<gene>
    <name evidence="9" type="ORF">TRUGW13939_00827</name>
</gene>
<dbReference type="InterPro" id="IPR007219">
    <property type="entry name" value="XnlR_reg_dom"/>
</dbReference>
<dbReference type="SUPFAM" id="SSF57701">
    <property type="entry name" value="Zn2/Cys6 DNA-binding domain"/>
    <property type="match status" value="1"/>
</dbReference>
<dbReference type="InterPro" id="IPR036864">
    <property type="entry name" value="Zn2-C6_fun-type_DNA-bd_sf"/>
</dbReference>
<dbReference type="GO" id="GO:0001228">
    <property type="term" value="F:DNA-binding transcription activator activity, RNA polymerase II-specific"/>
    <property type="evidence" value="ECO:0007669"/>
    <property type="project" value="TreeGrafter"/>
</dbReference>
<evidence type="ECO:0000256" key="4">
    <source>
        <dbReference type="ARBA" id="ARBA00023125"/>
    </source>
</evidence>
<evidence type="ECO:0000256" key="6">
    <source>
        <dbReference type="ARBA" id="ARBA00023242"/>
    </source>
</evidence>
<feature type="region of interest" description="Disordered" evidence="7">
    <location>
        <begin position="287"/>
        <end position="313"/>
    </location>
</feature>
<dbReference type="GeneID" id="55988340"/>
<dbReference type="Pfam" id="PF04082">
    <property type="entry name" value="Fungal_trans"/>
    <property type="match status" value="1"/>
</dbReference>
<organism evidence="9 10">
    <name type="scientific">Talaromyces rugulosus</name>
    <name type="common">Penicillium rugulosum</name>
    <dbReference type="NCBI Taxonomy" id="121627"/>
    <lineage>
        <taxon>Eukaryota</taxon>
        <taxon>Fungi</taxon>
        <taxon>Dikarya</taxon>
        <taxon>Ascomycota</taxon>
        <taxon>Pezizomycotina</taxon>
        <taxon>Eurotiomycetes</taxon>
        <taxon>Eurotiomycetidae</taxon>
        <taxon>Eurotiales</taxon>
        <taxon>Trichocomaceae</taxon>
        <taxon>Talaromyces</taxon>
        <taxon>Talaromyces sect. Islandici</taxon>
    </lineage>
</organism>
<dbReference type="GO" id="GO:0006412">
    <property type="term" value="P:translation"/>
    <property type="evidence" value="ECO:0007669"/>
    <property type="project" value="InterPro"/>
</dbReference>
<reference evidence="10" key="1">
    <citation type="submission" date="2020-06" db="EMBL/GenBank/DDBJ databases">
        <title>A chromosome-scale genome assembly of Talaromyces rugulosus W13939.</title>
        <authorList>
            <person name="Wang B."/>
            <person name="Guo L."/>
            <person name="Ye K."/>
            <person name="Wang L."/>
        </authorList>
    </citation>
    <scope>NUCLEOTIDE SEQUENCE [LARGE SCALE GENOMIC DNA]</scope>
    <source>
        <strain evidence="10">W13939</strain>
    </source>
</reference>
<evidence type="ECO:0000313" key="10">
    <source>
        <dbReference type="Proteomes" id="UP000509510"/>
    </source>
</evidence>
<dbReference type="InterPro" id="IPR035987">
    <property type="entry name" value="Ribosomal_uS8_sf"/>
</dbReference>
<dbReference type="RefSeq" id="XP_035339926.1">
    <property type="nucleotide sequence ID" value="XM_035484033.1"/>
</dbReference>
<evidence type="ECO:0000256" key="2">
    <source>
        <dbReference type="ARBA" id="ARBA00022833"/>
    </source>
</evidence>
<dbReference type="GO" id="GO:0005840">
    <property type="term" value="C:ribosome"/>
    <property type="evidence" value="ECO:0007669"/>
    <property type="project" value="InterPro"/>
</dbReference>
<name>A0A7H8QIB5_TALRU</name>
<evidence type="ECO:0000256" key="1">
    <source>
        <dbReference type="ARBA" id="ARBA00022723"/>
    </source>
</evidence>
<evidence type="ECO:0000256" key="7">
    <source>
        <dbReference type="SAM" id="MobiDB-lite"/>
    </source>
</evidence>
<keyword evidence="4" id="KW-0238">DNA-binding</keyword>
<keyword evidence="1" id="KW-0479">Metal-binding</keyword>
<dbReference type="CDD" id="cd12148">
    <property type="entry name" value="fungal_TF_MHR"/>
    <property type="match status" value="1"/>
</dbReference>
<dbReference type="GO" id="GO:0008270">
    <property type="term" value="F:zinc ion binding"/>
    <property type="evidence" value="ECO:0007669"/>
    <property type="project" value="InterPro"/>
</dbReference>
<feature type="domain" description="Zn(2)-C6 fungal-type" evidence="8">
    <location>
        <begin position="221"/>
        <end position="252"/>
    </location>
</feature>
<dbReference type="FunFam" id="3.30.1370.30:FF:000006">
    <property type="entry name" value="40S ribosomal protein S8"/>
    <property type="match status" value="1"/>
</dbReference>
<dbReference type="GO" id="GO:0000978">
    <property type="term" value="F:RNA polymerase II cis-regulatory region sequence-specific DNA binding"/>
    <property type="evidence" value="ECO:0007669"/>
    <property type="project" value="TreeGrafter"/>
</dbReference>
<evidence type="ECO:0000259" key="8">
    <source>
        <dbReference type="PROSITE" id="PS50048"/>
    </source>
</evidence>
<dbReference type="InterPro" id="IPR051430">
    <property type="entry name" value="Fungal_TF_Env_Response"/>
</dbReference>
<feature type="compositionally biased region" description="Polar residues" evidence="7">
    <location>
        <begin position="190"/>
        <end position="208"/>
    </location>
</feature>
<keyword evidence="2" id="KW-0862">Zinc</keyword>
<dbReference type="SUPFAM" id="SSF56047">
    <property type="entry name" value="Ribosomal protein S8"/>
    <property type="match status" value="1"/>
</dbReference>
<evidence type="ECO:0000313" key="9">
    <source>
        <dbReference type="EMBL" id="QKX53747.1"/>
    </source>
</evidence>
<dbReference type="OrthoDB" id="4337792at2759"/>
<evidence type="ECO:0000256" key="5">
    <source>
        <dbReference type="ARBA" id="ARBA00023163"/>
    </source>
</evidence>
<dbReference type="GO" id="GO:0005634">
    <property type="term" value="C:nucleus"/>
    <property type="evidence" value="ECO:0007669"/>
    <property type="project" value="TreeGrafter"/>
</dbReference>
<feature type="compositionally biased region" description="Polar residues" evidence="7">
    <location>
        <begin position="247"/>
        <end position="267"/>
    </location>
</feature>
<evidence type="ECO:0000256" key="3">
    <source>
        <dbReference type="ARBA" id="ARBA00023015"/>
    </source>
</evidence>
<dbReference type="Pfam" id="PF00172">
    <property type="entry name" value="Zn_clus"/>
    <property type="match status" value="1"/>
</dbReference>
<keyword evidence="3" id="KW-0805">Transcription regulation</keyword>
<feature type="non-terminal residue" evidence="9">
    <location>
        <position position="1"/>
    </location>
</feature>
<feature type="region of interest" description="Disordered" evidence="7">
    <location>
        <begin position="190"/>
        <end position="220"/>
    </location>
</feature>
<dbReference type="PROSITE" id="PS00463">
    <property type="entry name" value="ZN2_CY6_FUNGAL_1"/>
    <property type="match status" value="1"/>
</dbReference>
<keyword evidence="10" id="KW-1185">Reference proteome</keyword>
<dbReference type="PANTHER" id="PTHR31944">
    <property type="entry name" value="HEME-RESPONSIVE ZINC FINGER TRANSCRIPTION FACTOR HAP1"/>
    <property type="match status" value="1"/>
</dbReference>
<dbReference type="PANTHER" id="PTHR31944:SF129">
    <property type="entry name" value="ASPYRIDONES CLUSTER REGULATOR APDR-RELATED"/>
    <property type="match status" value="1"/>
</dbReference>
<dbReference type="EMBL" id="CP055898">
    <property type="protein sequence ID" value="QKX53747.1"/>
    <property type="molecule type" value="Genomic_DNA"/>
</dbReference>
<protein>
    <recommendedName>
        <fullName evidence="8">Zn(2)-C6 fungal-type domain-containing protein</fullName>
    </recommendedName>
</protein>
<accession>A0A7H8QIB5</accession>
<feature type="region of interest" description="Disordered" evidence="7">
    <location>
        <begin position="240"/>
        <end position="268"/>
    </location>
</feature>
<dbReference type="Gene3D" id="4.10.240.10">
    <property type="entry name" value="Zn(2)-C6 fungal-type DNA-binding domain"/>
    <property type="match status" value="1"/>
</dbReference>
<proteinExistence type="predicted"/>
<feature type="compositionally biased region" description="Polar residues" evidence="7">
    <location>
        <begin position="347"/>
        <end position="384"/>
    </location>
</feature>
<dbReference type="PROSITE" id="PS50048">
    <property type="entry name" value="ZN2_CY6_FUNGAL_2"/>
    <property type="match status" value="1"/>
</dbReference>
<dbReference type="KEGG" id="trg:TRUGW13939_00827"/>
<dbReference type="AlphaFoldDB" id="A0A7H8QIB5"/>
<dbReference type="SMART" id="SM00066">
    <property type="entry name" value="GAL4"/>
    <property type="match status" value="1"/>
</dbReference>
<feature type="region of interest" description="Disordered" evidence="7">
    <location>
        <begin position="347"/>
        <end position="387"/>
    </location>
</feature>
<keyword evidence="5" id="KW-0804">Transcription</keyword>
<dbReference type="GO" id="GO:0003735">
    <property type="term" value="F:structural constituent of ribosome"/>
    <property type="evidence" value="ECO:0007669"/>
    <property type="project" value="InterPro"/>
</dbReference>
<dbReference type="InterPro" id="IPR001138">
    <property type="entry name" value="Zn2Cys6_DnaBD"/>
</dbReference>
<sequence>ARSLLDSVIMSLSSLANMCSHLNNVTKARLGLASLPSTKMHLNLVLAMQNQGLIGSVIRAGKVPPPPHFLTGMPEVGGNFVEVEPVTQENVASRRLWLGLKYWQSEPVLGKLTPISKPKHRINLDLPGLRQVLMGERSGRVDGLRSPGECLFLATDQGVMEAREPKPRPRSHPRAGGVVNPEVRISLQQQSPATHNTVIKEMSSSAPIETTPRKRRRPPLACEQCRRRKLRCDRKLPCTPCTRSRESLTCSYSPGHISQVNTSTSIREPSPVTFLSRADGRKRSLASAFSNERDINAGDLGELGNPDAPPPQTAQIIEDLQQRIRQLEDFVSTGRVADQIPAVLSSSHTSITPGQSTIHHPNPTEQRPSLQSGPSQIHGSSSITAPVPRLRVSSQKTKLFGANHWVNAAAEFQVIGDFTPKDIEFSFAKDDVANFSTAVKDCYYLRQSWKMQLSNENLLPTMDLLSTFPQRELCDELLRCYMRTFEHIYRLVHIPTFWKEYEDFWASPGTSSTSFVMKLSLLFAIGTIFHKDEKTQKYLQRLARQWVYAAQWWLIGPSESATFNLDGLQICCLVILARQAGCLSSPLWISADSMLNMAMMMGLHRNTGLFPNLSPFQAEMRNRLWATVSELYIQSIMDSGVPCLLSLEDVDSVSPSNVNDDDISPETKTHVKTQSDQIFTDSSVQILLARSIRLRLEVARLINKPVREDLTYENALRLGKELQVACREISAFFQEHKSIFESRNSPTEFHRKFLDMLLRRYIIFLHRPFMIQARKDPRYYLSRKICVESCLVISSYTERLDIATDSQKDLSCLTLSGNASFKGALCMDFISVLGLEITMQIEEENSLGVPQTPHSGSDPLGEMTKANRAPLLKCLKSIHGQLEQPFEFGIPSLKRYNYLTGVLALVRATESGLPVKQTIYDDVRASLKKCFALLQKSKADEDLNIATEPLPSEIEDLTSLLPIEDWALSLGMNFSDYLGFPGLVEQPSAFRW</sequence>
<dbReference type="GO" id="GO:0006351">
    <property type="term" value="P:DNA-templated transcription"/>
    <property type="evidence" value="ECO:0007669"/>
    <property type="project" value="InterPro"/>
</dbReference>
<dbReference type="Proteomes" id="UP000509510">
    <property type="component" value="Chromosome I"/>
</dbReference>
<dbReference type="CDD" id="cd00067">
    <property type="entry name" value="GAL4"/>
    <property type="match status" value="1"/>
</dbReference>
<keyword evidence="6" id="KW-0539">Nucleus</keyword>